<evidence type="ECO:0000313" key="6">
    <source>
        <dbReference type="EMBL" id="NIJ08723.1"/>
    </source>
</evidence>
<proteinExistence type="inferred from homology"/>
<dbReference type="InterPro" id="IPR036390">
    <property type="entry name" value="WH_DNA-bd_sf"/>
</dbReference>
<evidence type="ECO:0000256" key="3">
    <source>
        <dbReference type="ARBA" id="ARBA00023125"/>
    </source>
</evidence>
<keyword evidence="4" id="KW-0804">Transcription</keyword>
<comment type="similarity">
    <text evidence="1">Belongs to the LysR transcriptional regulatory family.</text>
</comment>
<name>A0ABX0TT81_9SPHN</name>
<dbReference type="SUPFAM" id="SSF46785">
    <property type="entry name" value="Winged helix' DNA-binding domain"/>
    <property type="match status" value="1"/>
</dbReference>
<dbReference type="PANTHER" id="PTHR30537:SF3">
    <property type="entry name" value="TRANSCRIPTIONAL REGULATORY PROTEIN"/>
    <property type="match status" value="1"/>
</dbReference>
<comment type="caution">
    <text evidence="6">The sequence shown here is derived from an EMBL/GenBank/DDBJ whole genome shotgun (WGS) entry which is preliminary data.</text>
</comment>
<evidence type="ECO:0000259" key="5">
    <source>
        <dbReference type="PROSITE" id="PS50931"/>
    </source>
</evidence>
<dbReference type="InterPro" id="IPR005119">
    <property type="entry name" value="LysR_subst-bd"/>
</dbReference>
<dbReference type="Gene3D" id="3.40.190.290">
    <property type="match status" value="1"/>
</dbReference>
<protein>
    <submittedName>
        <fullName evidence="6">DNA-binding transcriptional LysR family regulator</fullName>
    </submittedName>
</protein>
<keyword evidence="3 6" id="KW-0238">DNA-binding</keyword>
<dbReference type="InterPro" id="IPR000847">
    <property type="entry name" value="LysR_HTH_N"/>
</dbReference>
<dbReference type="InterPro" id="IPR058163">
    <property type="entry name" value="LysR-type_TF_proteobact-type"/>
</dbReference>
<evidence type="ECO:0000256" key="4">
    <source>
        <dbReference type="ARBA" id="ARBA00023163"/>
    </source>
</evidence>
<keyword evidence="2" id="KW-0805">Transcription regulation</keyword>
<dbReference type="GO" id="GO:0003677">
    <property type="term" value="F:DNA binding"/>
    <property type="evidence" value="ECO:0007669"/>
    <property type="project" value="UniProtKB-KW"/>
</dbReference>
<evidence type="ECO:0000256" key="2">
    <source>
        <dbReference type="ARBA" id="ARBA00023015"/>
    </source>
</evidence>
<dbReference type="EMBL" id="JAAOZC010000005">
    <property type="protein sequence ID" value="NIJ08723.1"/>
    <property type="molecule type" value="Genomic_DNA"/>
</dbReference>
<dbReference type="Gene3D" id="1.10.10.10">
    <property type="entry name" value="Winged helix-like DNA-binding domain superfamily/Winged helix DNA-binding domain"/>
    <property type="match status" value="1"/>
</dbReference>
<dbReference type="CDD" id="cd08422">
    <property type="entry name" value="PBP2_CrgA_like"/>
    <property type="match status" value="1"/>
</dbReference>
<dbReference type="PROSITE" id="PS50931">
    <property type="entry name" value="HTH_LYSR"/>
    <property type="match status" value="1"/>
</dbReference>
<dbReference type="InterPro" id="IPR036388">
    <property type="entry name" value="WH-like_DNA-bd_sf"/>
</dbReference>
<accession>A0ABX0TT81</accession>
<dbReference type="Proteomes" id="UP000727456">
    <property type="component" value="Unassembled WGS sequence"/>
</dbReference>
<dbReference type="Pfam" id="PF03466">
    <property type="entry name" value="LysR_substrate"/>
    <property type="match status" value="1"/>
</dbReference>
<dbReference type="Pfam" id="PF00126">
    <property type="entry name" value="HTH_1"/>
    <property type="match status" value="1"/>
</dbReference>
<feature type="domain" description="HTH lysR-type" evidence="5">
    <location>
        <begin position="2"/>
        <end position="59"/>
    </location>
</feature>
<organism evidence="6 7">
    <name type="scientific">Sphingomonas vulcanisoli</name>
    <dbReference type="NCBI Taxonomy" id="1658060"/>
    <lineage>
        <taxon>Bacteria</taxon>
        <taxon>Pseudomonadati</taxon>
        <taxon>Pseudomonadota</taxon>
        <taxon>Alphaproteobacteria</taxon>
        <taxon>Sphingomonadales</taxon>
        <taxon>Sphingomonadaceae</taxon>
        <taxon>Sphingomonas</taxon>
    </lineage>
</organism>
<evidence type="ECO:0000313" key="7">
    <source>
        <dbReference type="Proteomes" id="UP000727456"/>
    </source>
</evidence>
<gene>
    <name evidence="6" type="ORF">FHS31_002344</name>
</gene>
<sequence length="299" mass="32342">MIQLGDLRVFLEINATGSFSEAARRLRMPKSSVARQIDRLERTLGGALFARTSRTVALTDAGRAFLPHARRLYDDGVETENVLKNGNRGASGKLTVSATAPFARHFLVPHLPAFLDRHPDVQVALWLTPARVEVGSGEGQVDIAIRLRFSAGPDLANRKLGEIDFVVVASPAYLAAYGAPERPDDLKHHQLIELGPPNKAHQVELRRGKEIATIRYNPRLQIDDPDAVCLAAENGAGIAVVPRFVAAPAVAAGRLANILPDWGAAPIPVSLLYRTNIAPPGRIRAYAEFLLETVGRALG</sequence>
<dbReference type="SUPFAM" id="SSF53850">
    <property type="entry name" value="Periplasmic binding protein-like II"/>
    <property type="match status" value="1"/>
</dbReference>
<dbReference type="RefSeq" id="WP_167073637.1">
    <property type="nucleotide sequence ID" value="NZ_JAAOZC010000005.1"/>
</dbReference>
<keyword evidence="7" id="KW-1185">Reference proteome</keyword>
<reference evidence="6 7" key="1">
    <citation type="submission" date="2020-03" db="EMBL/GenBank/DDBJ databases">
        <title>Genomic Encyclopedia of Type Strains, Phase III (KMG-III): the genomes of soil and plant-associated and newly described type strains.</title>
        <authorList>
            <person name="Whitman W."/>
        </authorList>
    </citation>
    <scope>NUCLEOTIDE SEQUENCE [LARGE SCALE GENOMIC DNA]</scope>
    <source>
        <strain evidence="6 7">CECT 8804</strain>
    </source>
</reference>
<dbReference type="PANTHER" id="PTHR30537">
    <property type="entry name" value="HTH-TYPE TRANSCRIPTIONAL REGULATOR"/>
    <property type="match status" value="1"/>
</dbReference>
<evidence type="ECO:0000256" key="1">
    <source>
        <dbReference type="ARBA" id="ARBA00009437"/>
    </source>
</evidence>